<dbReference type="EMBL" id="NBAG03000358">
    <property type="protein sequence ID" value="PNI35399.1"/>
    <property type="molecule type" value="Genomic_DNA"/>
</dbReference>
<protein>
    <submittedName>
        <fullName evidence="1">PNLDC1 isoform 1</fullName>
    </submittedName>
    <submittedName>
        <fullName evidence="2">PNLDC1 isoform 5</fullName>
    </submittedName>
    <submittedName>
        <fullName evidence="3">PNLDC1 isoform 6</fullName>
    </submittedName>
</protein>
<sequence length="39" mass="4141">MDVGADEFEESLPLLQELVQEADFVEVSAGALAACRSTV</sequence>
<reference evidence="3 4" key="1">
    <citation type="submission" date="2017-12" db="EMBL/GenBank/DDBJ databases">
        <title>High-resolution comparative analysis of great ape genomes.</title>
        <authorList>
            <person name="Pollen A."/>
            <person name="Hastie A."/>
            <person name="Hormozdiari F."/>
            <person name="Dougherty M."/>
            <person name="Liu R."/>
            <person name="Chaisson M."/>
            <person name="Hoppe E."/>
            <person name="Hill C."/>
            <person name="Pang A."/>
            <person name="Hillier L."/>
            <person name="Baker C."/>
            <person name="Armstrong J."/>
            <person name="Shendure J."/>
            <person name="Paten B."/>
            <person name="Wilson R."/>
            <person name="Chao H."/>
            <person name="Schneider V."/>
            <person name="Ventura M."/>
            <person name="Kronenberg Z."/>
            <person name="Murali S."/>
            <person name="Gordon D."/>
            <person name="Cantsilieris S."/>
            <person name="Munson K."/>
            <person name="Nelson B."/>
            <person name="Raja A."/>
            <person name="Underwood J."/>
            <person name="Diekhans M."/>
            <person name="Fiddes I."/>
            <person name="Haussler D."/>
            <person name="Eichler E."/>
        </authorList>
    </citation>
    <scope>NUCLEOTIDE SEQUENCE [LARGE SCALE GENOMIC DNA]</scope>
    <source>
        <strain evidence="3">Yerkes chimp pedigree #C0471</strain>
        <tissue evidence="3">Blood</tissue>
    </source>
</reference>
<comment type="caution">
    <text evidence="3">The sequence shown here is derived from an EMBL/GenBank/DDBJ whole genome shotgun (WGS) entry which is preliminary data.</text>
</comment>
<organism evidence="3 4">
    <name type="scientific">Pan troglodytes</name>
    <name type="common">Chimpanzee</name>
    <dbReference type="NCBI Taxonomy" id="9598"/>
    <lineage>
        <taxon>Eukaryota</taxon>
        <taxon>Metazoa</taxon>
        <taxon>Chordata</taxon>
        <taxon>Craniata</taxon>
        <taxon>Vertebrata</taxon>
        <taxon>Euteleostomi</taxon>
        <taxon>Mammalia</taxon>
        <taxon>Eutheria</taxon>
        <taxon>Euarchontoglires</taxon>
        <taxon>Primates</taxon>
        <taxon>Haplorrhini</taxon>
        <taxon>Catarrhini</taxon>
        <taxon>Hominidae</taxon>
        <taxon>Pan</taxon>
    </lineage>
</organism>
<dbReference type="AlphaFoldDB" id="A0A2J8KK79"/>
<proteinExistence type="predicted"/>
<dbReference type="EMBL" id="NBAG03000358">
    <property type="protein sequence ID" value="PNI35396.1"/>
    <property type="molecule type" value="Genomic_DNA"/>
</dbReference>
<evidence type="ECO:0000313" key="3">
    <source>
        <dbReference type="EMBL" id="PNI35400.1"/>
    </source>
</evidence>
<dbReference type="EMBL" id="NBAG03000358">
    <property type="protein sequence ID" value="PNI35400.1"/>
    <property type="molecule type" value="Genomic_DNA"/>
</dbReference>
<dbReference type="Proteomes" id="UP000236370">
    <property type="component" value="Unassembled WGS sequence"/>
</dbReference>
<accession>A0A2J8KK79</accession>
<evidence type="ECO:0000313" key="2">
    <source>
        <dbReference type="EMBL" id="PNI35399.1"/>
    </source>
</evidence>
<name>A0A2J8KK79_PANTR</name>
<evidence type="ECO:0000313" key="1">
    <source>
        <dbReference type="EMBL" id="PNI35396.1"/>
    </source>
</evidence>
<evidence type="ECO:0000313" key="4">
    <source>
        <dbReference type="Proteomes" id="UP000236370"/>
    </source>
</evidence>
<gene>
    <name evidence="3" type="ORF">CK820_G0038101</name>
</gene>